<dbReference type="Pfam" id="PF20684">
    <property type="entry name" value="Fung_rhodopsin"/>
    <property type="match status" value="1"/>
</dbReference>
<sequence>MAELPPGTDLCKVPAGVPPEGHIPQLDAEAPLATATIAVATVLTAISFLFTAGRIFVNIRKLKWADYFALIAFVLDCAYTGLILGMTKYARHQWDTPACWFDPSYMKILFVQGTILGPVIFFAKGAILLLYLQIFTIHKPMRVAVYIGLVLNFFIYWPSVPLEIAFAAPRPGQTWTTLLTSGLPEKLIYWGLVQGSLAVFIDLYIFVLPLPVLSKLHLSMRKRIGLCAIFLTALMGVVASVIALVYRVKLLDTKDTTWTQSNLFICIIVENNVAIIVSSVPAFTTLMKQHVAESGVFKSLASKLYGSHSSRATHTYVSKENGSDRSLRNSGSLHGHSNSSGGGGVGGYEFASYSSPVTQIQGGAHKFTGGSDYGRPQTGHVEYGERGIVRTFDITCTQEVRADYKRLSCLLSSFELVAGKTCSPFDPPYQMHHLRRVDIEQQHTGGNSVNVHHRKPPAVGDQQPGNHLPTGPEPAVASRRGGRTWRATGLCTLQRRDAGMGRYVALQVAPP</sequence>
<evidence type="ECO:0000313" key="9">
    <source>
        <dbReference type="EMBL" id="PWI71465.1"/>
    </source>
</evidence>
<evidence type="ECO:0000256" key="6">
    <source>
        <dbReference type="SAM" id="MobiDB-lite"/>
    </source>
</evidence>
<dbReference type="InterPro" id="IPR049326">
    <property type="entry name" value="Rhodopsin_dom_fungi"/>
</dbReference>
<keyword evidence="2 7" id="KW-0812">Transmembrane</keyword>
<protein>
    <recommendedName>
        <fullName evidence="8">Rhodopsin domain-containing protein</fullName>
    </recommendedName>
</protein>
<comment type="similarity">
    <text evidence="5">Belongs to the SAT4 family.</text>
</comment>
<organism evidence="9 10">
    <name type="scientific">Purpureocillium lilacinum</name>
    <name type="common">Paecilomyces lilacinus</name>
    <dbReference type="NCBI Taxonomy" id="33203"/>
    <lineage>
        <taxon>Eukaryota</taxon>
        <taxon>Fungi</taxon>
        <taxon>Dikarya</taxon>
        <taxon>Ascomycota</taxon>
        <taxon>Pezizomycotina</taxon>
        <taxon>Sordariomycetes</taxon>
        <taxon>Hypocreomycetidae</taxon>
        <taxon>Hypocreales</taxon>
        <taxon>Ophiocordycipitaceae</taxon>
        <taxon>Purpureocillium</taxon>
    </lineage>
</organism>
<evidence type="ECO:0000259" key="8">
    <source>
        <dbReference type="Pfam" id="PF20684"/>
    </source>
</evidence>
<dbReference type="EMBL" id="LCWV01000007">
    <property type="protein sequence ID" value="PWI71465.1"/>
    <property type="molecule type" value="Genomic_DNA"/>
</dbReference>
<gene>
    <name evidence="9" type="ORF">PCL_11559</name>
</gene>
<evidence type="ECO:0000256" key="4">
    <source>
        <dbReference type="ARBA" id="ARBA00023136"/>
    </source>
</evidence>
<feature type="transmembrane region" description="Helical" evidence="7">
    <location>
        <begin position="143"/>
        <end position="167"/>
    </location>
</feature>
<feature type="region of interest" description="Disordered" evidence="6">
    <location>
        <begin position="315"/>
        <end position="341"/>
    </location>
</feature>
<evidence type="ECO:0000256" key="3">
    <source>
        <dbReference type="ARBA" id="ARBA00022989"/>
    </source>
</evidence>
<accession>A0A2U3EAD4</accession>
<comment type="subcellular location">
    <subcellularLocation>
        <location evidence="1">Membrane</location>
        <topology evidence="1">Multi-pass membrane protein</topology>
    </subcellularLocation>
</comment>
<evidence type="ECO:0000313" key="10">
    <source>
        <dbReference type="Proteomes" id="UP000245956"/>
    </source>
</evidence>
<dbReference type="PANTHER" id="PTHR33048:SF47">
    <property type="entry name" value="INTEGRAL MEMBRANE PROTEIN-RELATED"/>
    <property type="match status" value="1"/>
</dbReference>
<evidence type="ECO:0000256" key="2">
    <source>
        <dbReference type="ARBA" id="ARBA00022692"/>
    </source>
</evidence>
<reference evidence="9 10" key="1">
    <citation type="journal article" date="2016" name="Front. Microbiol.">
        <title>Genome and transcriptome sequences reveal the specific parasitism of the nematophagous Purpureocillium lilacinum 36-1.</title>
        <authorList>
            <person name="Xie J."/>
            <person name="Li S."/>
            <person name="Mo C."/>
            <person name="Xiao X."/>
            <person name="Peng D."/>
            <person name="Wang G."/>
            <person name="Xiao Y."/>
        </authorList>
    </citation>
    <scope>NUCLEOTIDE SEQUENCE [LARGE SCALE GENOMIC DNA]</scope>
    <source>
        <strain evidence="9 10">36-1</strain>
    </source>
</reference>
<feature type="transmembrane region" description="Helical" evidence="7">
    <location>
        <begin position="105"/>
        <end position="131"/>
    </location>
</feature>
<dbReference type="InterPro" id="IPR052337">
    <property type="entry name" value="SAT4-like"/>
</dbReference>
<keyword evidence="4 7" id="KW-0472">Membrane</keyword>
<feature type="transmembrane region" description="Helical" evidence="7">
    <location>
        <begin position="64"/>
        <end position="85"/>
    </location>
</feature>
<feature type="transmembrane region" description="Helical" evidence="7">
    <location>
        <begin position="32"/>
        <end position="52"/>
    </location>
</feature>
<evidence type="ECO:0000256" key="1">
    <source>
        <dbReference type="ARBA" id="ARBA00004141"/>
    </source>
</evidence>
<feature type="domain" description="Rhodopsin" evidence="8">
    <location>
        <begin position="56"/>
        <end position="288"/>
    </location>
</feature>
<feature type="region of interest" description="Disordered" evidence="6">
    <location>
        <begin position="455"/>
        <end position="481"/>
    </location>
</feature>
<name>A0A2U3EAD4_PURLI</name>
<evidence type="ECO:0000256" key="7">
    <source>
        <dbReference type="SAM" id="Phobius"/>
    </source>
</evidence>
<proteinExistence type="inferred from homology"/>
<evidence type="ECO:0000256" key="5">
    <source>
        <dbReference type="ARBA" id="ARBA00038359"/>
    </source>
</evidence>
<dbReference type="AlphaFoldDB" id="A0A2U3EAD4"/>
<keyword evidence="3 7" id="KW-1133">Transmembrane helix</keyword>
<comment type="caution">
    <text evidence="9">The sequence shown here is derived from an EMBL/GenBank/DDBJ whole genome shotgun (WGS) entry which is preliminary data.</text>
</comment>
<dbReference type="PANTHER" id="PTHR33048">
    <property type="entry name" value="PTH11-LIKE INTEGRAL MEMBRANE PROTEIN (AFU_ORTHOLOGUE AFUA_5G11245)"/>
    <property type="match status" value="1"/>
</dbReference>
<feature type="compositionally biased region" description="Low complexity" evidence="6">
    <location>
        <begin position="329"/>
        <end position="339"/>
    </location>
</feature>
<dbReference type="Proteomes" id="UP000245956">
    <property type="component" value="Unassembled WGS sequence"/>
</dbReference>
<feature type="transmembrane region" description="Helical" evidence="7">
    <location>
        <begin position="224"/>
        <end position="246"/>
    </location>
</feature>
<dbReference type="GO" id="GO:0016020">
    <property type="term" value="C:membrane"/>
    <property type="evidence" value="ECO:0007669"/>
    <property type="project" value="UniProtKB-SubCell"/>
</dbReference>
<feature type="transmembrane region" description="Helical" evidence="7">
    <location>
        <begin position="187"/>
        <end position="212"/>
    </location>
</feature>